<dbReference type="GO" id="GO:0005886">
    <property type="term" value="C:plasma membrane"/>
    <property type="evidence" value="ECO:0007669"/>
    <property type="project" value="TreeGrafter"/>
</dbReference>
<dbReference type="InterPro" id="IPR027417">
    <property type="entry name" value="P-loop_NTPase"/>
</dbReference>
<name>A0A942I2X3_9HYPH</name>
<evidence type="ECO:0000256" key="1">
    <source>
        <dbReference type="ARBA" id="ARBA00022741"/>
    </source>
</evidence>
<keyword evidence="4" id="KW-1185">Reference proteome</keyword>
<protein>
    <submittedName>
        <fullName evidence="3">CpsD/CapB family tyrosine-protein kinase</fullName>
    </submittedName>
</protein>
<reference evidence="3" key="1">
    <citation type="submission" date="2021-04" db="EMBL/GenBank/DDBJ databases">
        <title>Pseudaminobacter soli sp. nov., isolated from paddy soil contaminated by heavy metals.</title>
        <authorList>
            <person name="Zhang K."/>
        </authorList>
    </citation>
    <scope>NUCLEOTIDE SEQUENCE</scope>
    <source>
        <strain evidence="3">19-2017</strain>
    </source>
</reference>
<accession>A0A942I2X3</accession>
<gene>
    <name evidence="3" type="ORF">KEU06_12500</name>
</gene>
<sequence length="258" mass="28591">MAKEQDSFASSPEALLTSARSRRNELWTRLRTRQPDHQLLARNRIVTSHRSDPAHATFDVMRTRILQVLRQNKWTSLAITSPSPGCGKTVTALNLAFSLAHQKDCRTVMLDLDLRRPQTSKLLGVQDAPCMENFLNGRSNVEDVFLRFSENLAIGANRFPVGFAAELLQSAGTAKVLEDMKQKLEPDVVLFDLPPLLCGDDVLAFLPSVDCAILVVAAGSSKLSEIDACEEDISSKTNMLGVVLNKCWYAPEIYGYQP</sequence>
<dbReference type="PANTHER" id="PTHR32309:SF13">
    <property type="entry name" value="FERRIC ENTEROBACTIN TRANSPORT PROTEIN FEPE"/>
    <property type="match status" value="1"/>
</dbReference>
<dbReference type="AlphaFoldDB" id="A0A942I2X3"/>
<dbReference type="RefSeq" id="WP_188254995.1">
    <property type="nucleotide sequence ID" value="NZ_JABVCF010000006.1"/>
</dbReference>
<organism evidence="3 4">
    <name type="scientific">Pseudaminobacter soli</name>
    <name type="common">ex Zhang et al. 2022</name>
    <dbReference type="NCBI Taxonomy" id="2831468"/>
    <lineage>
        <taxon>Bacteria</taxon>
        <taxon>Pseudomonadati</taxon>
        <taxon>Pseudomonadota</taxon>
        <taxon>Alphaproteobacteria</taxon>
        <taxon>Hyphomicrobiales</taxon>
        <taxon>Phyllobacteriaceae</taxon>
        <taxon>Pseudaminobacter</taxon>
    </lineage>
</organism>
<dbReference type="InterPro" id="IPR005702">
    <property type="entry name" value="Wzc-like_C"/>
</dbReference>
<dbReference type="EMBL" id="JAGWCR010000006">
    <property type="protein sequence ID" value="MBS3649428.1"/>
    <property type="molecule type" value="Genomic_DNA"/>
</dbReference>
<dbReference type="Proteomes" id="UP000680348">
    <property type="component" value="Unassembled WGS sequence"/>
</dbReference>
<dbReference type="Gene3D" id="3.40.50.300">
    <property type="entry name" value="P-loop containing nucleotide triphosphate hydrolases"/>
    <property type="match status" value="1"/>
</dbReference>
<keyword evidence="1" id="KW-0547">Nucleotide-binding</keyword>
<keyword evidence="3" id="KW-0808">Transferase</keyword>
<dbReference type="GO" id="GO:0004713">
    <property type="term" value="F:protein tyrosine kinase activity"/>
    <property type="evidence" value="ECO:0007669"/>
    <property type="project" value="TreeGrafter"/>
</dbReference>
<evidence type="ECO:0000256" key="2">
    <source>
        <dbReference type="ARBA" id="ARBA00022840"/>
    </source>
</evidence>
<dbReference type="InterPro" id="IPR033756">
    <property type="entry name" value="YlxH/NBP35"/>
</dbReference>
<evidence type="ECO:0000313" key="4">
    <source>
        <dbReference type="Proteomes" id="UP000680348"/>
    </source>
</evidence>
<evidence type="ECO:0000313" key="3">
    <source>
        <dbReference type="EMBL" id="MBS3649428.1"/>
    </source>
</evidence>
<dbReference type="SUPFAM" id="SSF52540">
    <property type="entry name" value="P-loop containing nucleoside triphosphate hydrolases"/>
    <property type="match status" value="1"/>
</dbReference>
<comment type="caution">
    <text evidence="3">The sequence shown here is derived from an EMBL/GenBank/DDBJ whole genome shotgun (WGS) entry which is preliminary data.</text>
</comment>
<dbReference type="GO" id="GO:0005524">
    <property type="term" value="F:ATP binding"/>
    <property type="evidence" value="ECO:0007669"/>
    <property type="project" value="UniProtKB-KW"/>
</dbReference>
<dbReference type="Pfam" id="PF10609">
    <property type="entry name" value="ParA"/>
    <property type="match status" value="1"/>
</dbReference>
<keyword evidence="2" id="KW-0067">ATP-binding</keyword>
<dbReference type="CDD" id="cd05387">
    <property type="entry name" value="BY-kinase"/>
    <property type="match status" value="1"/>
</dbReference>
<dbReference type="InterPro" id="IPR050445">
    <property type="entry name" value="Bact_polysacc_biosynth/exp"/>
</dbReference>
<keyword evidence="3" id="KW-0418">Kinase</keyword>
<dbReference type="PANTHER" id="PTHR32309">
    <property type="entry name" value="TYROSINE-PROTEIN KINASE"/>
    <property type="match status" value="1"/>
</dbReference>
<proteinExistence type="predicted"/>